<dbReference type="InterPro" id="IPR050194">
    <property type="entry name" value="Glycosyltransferase_grp1"/>
</dbReference>
<dbReference type="Pfam" id="PF13692">
    <property type="entry name" value="Glyco_trans_1_4"/>
    <property type="match status" value="1"/>
</dbReference>
<dbReference type="Gene3D" id="3.40.50.2000">
    <property type="entry name" value="Glycogen Phosphorylase B"/>
    <property type="match status" value="2"/>
</dbReference>
<accession>A0A2N3PTK7</accession>
<evidence type="ECO:0000259" key="1">
    <source>
        <dbReference type="Pfam" id="PF13439"/>
    </source>
</evidence>
<dbReference type="EMBL" id="PIUM01000017">
    <property type="protein sequence ID" value="PKU23726.1"/>
    <property type="molecule type" value="Genomic_DNA"/>
</dbReference>
<protein>
    <submittedName>
        <fullName evidence="2">Alpha-mannosyltransferase</fullName>
    </submittedName>
</protein>
<dbReference type="RefSeq" id="WP_101251362.1">
    <property type="nucleotide sequence ID" value="NZ_PIUM01000017.1"/>
</dbReference>
<dbReference type="PANTHER" id="PTHR45947:SF3">
    <property type="entry name" value="SULFOQUINOVOSYL TRANSFERASE SQD2"/>
    <property type="match status" value="1"/>
</dbReference>
<dbReference type="PANTHER" id="PTHR45947">
    <property type="entry name" value="SULFOQUINOVOSYL TRANSFERASE SQD2"/>
    <property type="match status" value="1"/>
</dbReference>
<name>A0A2N3PTK7_9PROT</name>
<sequence>MRIAIVTDAWHPQPNGVVRVLSSLHERLLAVRHDLLVIAPDSFRTFPCPTYPEIPLAVGARSGVAERLEAFRPQAVHIATEGPLGWAARRYCLRRGWPFTTAYHTKFPQYLHARTRLPLSWFYGLMRFFHGPSSAAMVPSHSVYEELSQQGFRNLRQWSHGVDTKIFRPQGKGAFDFPRPIYLYVGRVTIDKNLPAFLDLDLDGTKVVVGSGPQRDALIRRYPDAKFIVAHGDAQLSSYFSAGDVFVFPSRTDTFGLVMLEALASGVPVAAFPVAGPRDVLSKVAPGHPVGFLDEDLASAARRALSLSPADCRAYAERFSWDHAVEQFLGYLAPIALSEHR</sequence>
<comment type="caution">
    <text evidence="2">The sequence shown here is derived from an EMBL/GenBank/DDBJ whole genome shotgun (WGS) entry which is preliminary data.</text>
</comment>
<keyword evidence="3" id="KW-1185">Reference proteome</keyword>
<keyword evidence="2" id="KW-0328">Glycosyltransferase</keyword>
<dbReference type="GO" id="GO:0016757">
    <property type="term" value="F:glycosyltransferase activity"/>
    <property type="evidence" value="ECO:0007669"/>
    <property type="project" value="UniProtKB-KW"/>
</dbReference>
<feature type="domain" description="Glycosyltransferase subfamily 4-like N-terminal" evidence="1">
    <location>
        <begin position="15"/>
        <end position="165"/>
    </location>
</feature>
<dbReference type="CDD" id="cd03814">
    <property type="entry name" value="GT4-like"/>
    <property type="match status" value="1"/>
</dbReference>
<keyword evidence="2" id="KW-0808">Transferase</keyword>
<dbReference type="Pfam" id="PF13439">
    <property type="entry name" value="Glyco_transf_4"/>
    <property type="match status" value="1"/>
</dbReference>
<dbReference type="SUPFAM" id="SSF53756">
    <property type="entry name" value="UDP-Glycosyltransferase/glycogen phosphorylase"/>
    <property type="match status" value="1"/>
</dbReference>
<evidence type="ECO:0000313" key="3">
    <source>
        <dbReference type="Proteomes" id="UP000233293"/>
    </source>
</evidence>
<dbReference type="OrthoDB" id="9802525at2"/>
<organism evidence="2 3">
    <name type="scientific">Telmatospirillum siberiense</name>
    <dbReference type="NCBI Taxonomy" id="382514"/>
    <lineage>
        <taxon>Bacteria</taxon>
        <taxon>Pseudomonadati</taxon>
        <taxon>Pseudomonadota</taxon>
        <taxon>Alphaproteobacteria</taxon>
        <taxon>Rhodospirillales</taxon>
        <taxon>Rhodospirillaceae</taxon>
        <taxon>Telmatospirillum</taxon>
    </lineage>
</organism>
<dbReference type="AlphaFoldDB" id="A0A2N3PTK7"/>
<dbReference type="Proteomes" id="UP000233293">
    <property type="component" value="Unassembled WGS sequence"/>
</dbReference>
<reference evidence="3" key="1">
    <citation type="submission" date="2017-12" db="EMBL/GenBank/DDBJ databases">
        <title>Draft genome sequence of Telmatospirillum siberiense 26-4b1T, an acidotolerant peatland alphaproteobacterium potentially involved in sulfur cycling.</title>
        <authorList>
            <person name="Hausmann B."/>
            <person name="Pjevac P."/>
            <person name="Schreck K."/>
            <person name="Herbold C.W."/>
            <person name="Daims H."/>
            <person name="Wagner M."/>
            <person name="Pester M."/>
            <person name="Loy A."/>
        </authorList>
    </citation>
    <scope>NUCLEOTIDE SEQUENCE [LARGE SCALE GENOMIC DNA]</scope>
    <source>
        <strain evidence="3">26-4b1</strain>
    </source>
</reference>
<proteinExistence type="predicted"/>
<gene>
    <name evidence="2" type="ORF">CWS72_14610</name>
</gene>
<dbReference type="InterPro" id="IPR028098">
    <property type="entry name" value="Glyco_trans_4-like_N"/>
</dbReference>
<evidence type="ECO:0000313" key="2">
    <source>
        <dbReference type="EMBL" id="PKU23726.1"/>
    </source>
</evidence>